<dbReference type="OrthoDB" id="3996489at2759"/>
<keyword evidence="5" id="KW-0496">Mitochondrion</keyword>
<keyword evidence="4" id="KW-0809">Transit peptide</keyword>
<evidence type="ECO:0000256" key="2">
    <source>
        <dbReference type="ARBA" id="ARBA00008476"/>
    </source>
</evidence>
<gene>
    <name evidence="7" type="ORF">LAFE_0G05666G</name>
</gene>
<feature type="compositionally biased region" description="Basic and acidic residues" evidence="6">
    <location>
        <begin position="336"/>
        <end position="354"/>
    </location>
</feature>
<protein>
    <recommendedName>
        <fullName evidence="3">Altered inheritance of mitochondria protein 23, mitochondrial</fullName>
    </recommendedName>
</protein>
<evidence type="ECO:0000313" key="8">
    <source>
        <dbReference type="Proteomes" id="UP000190831"/>
    </source>
</evidence>
<feature type="region of interest" description="Disordered" evidence="6">
    <location>
        <begin position="56"/>
        <end position="94"/>
    </location>
</feature>
<comment type="similarity">
    <text evidence="2">Belongs to the AIM23 family.</text>
</comment>
<sequence>MVKRSLVTRMSFFSRIFCQRSFQINKFSTSSVCSNLKDRNNGILLYASNSMKEKKRLPFVPGSNTSKNGFQDRKRPNNVPRKKPRFQWTSGSERAQRAADQVLQQVFNMNGRGVVKVVDQETNKLVETTVLEFVRGVDLDKCGLSIVNLEERSGYQIPLLKLIDVKAALKKHSDEIGRRKRDELSRMGLPSKRMGKSNEHEKSSDNVKHIKVSWQISDFDLAKQKANEISSQLKKGFKVNLYIDSKDALSKANWADKFEGIDNYDDNRKKISNRELKRREEVLEQLKLIYEELTLQPTIEGDLKSRIILRLLPKPVMAKKEDKYALKELRRKQKQAKLEKRLERKKQRDEDESG</sequence>
<dbReference type="OMA" id="KVSWQIS"/>
<dbReference type="EMBL" id="LT598486">
    <property type="protein sequence ID" value="SCW03221.1"/>
    <property type="molecule type" value="Genomic_DNA"/>
</dbReference>
<dbReference type="Proteomes" id="UP000190831">
    <property type="component" value="Chromosome G"/>
</dbReference>
<dbReference type="AlphaFoldDB" id="A0A1G4MHB0"/>
<evidence type="ECO:0000313" key="7">
    <source>
        <dbReference type="EMBL" id="SCW03221.1"/>
    </source>
</evidence>
<evidence type="ECO:0000256" key="5">
    <source>
        <dbReference type="ARBA" id="ARBA00023128"/>
    </source>
</evidence>
<dbReference type="GO" id="GO:0005739">
    <property type="term" value="C:mitochondrion"/>
    <property type="evidence" value="ECO:0007669"/>
    <property type="project" value="UniProtKB-SubCell"/>
</dbReference>
<evidence type="ECO:0000256" key="4">
    <source>
        <dbReference type="ARBA" id="ARBA00022946"/>
    </source>
</evidence>
<name>A0A1G4MHB0_LACFM</name>
<evidence type="ECO:0000256" key="1">
    <source>
        <dbReference type="ARBA" id="ARBA00004173"/>
    </source>
</evidence>
<accession>A0A1G4MHB0</accession>
<dbReference type="InterPro" id="IPR029427">
    <property type="entry name" value="AIM23"/>
</dbReference>
<dbReference type="Pfam" id="PF14877">
    <property type="entry name" value="mIF3"/>
    <property type="match status" value="1"/>
</dbReference>
<reference evidence="7 8" key="1">
    <citation type="submission" date="2016-03" db="EMBL/GenBank/DDBJ databases">
        <authorList>
            <person name="Devillers H."/>
        </authorList>
    </citation>
    <scope>NUCLEOTIDE SEQUENCE [LARGE SCALE GENOMIC DNA]</scope>
    <source>
        <strain evidence="7">CBS 6772</strain>
    </source>
</reference>
<evidence type="ECO:0000256" key="3">
    <source>
        <dbReference type="ARBA" id="ARBA00013994"/>
    </source>
</evidence>
<evidence type="ECO:0000256" key="6">
    <source>
        <dbReference type="SAM" id="MobiDB-lite"/>
    </source>
</evidence>
<feature type="region of interest" description="Disordered" evidence="6">
    <location>
        <begin position="333"/>
        <end position="354"/>
    </location>
</feature>
<comment type="subcellular location">
    <subcellularLocation>
        <location evidence="1">Mitochondrion</location>
    </subcellularLocation>
</comment>
<feature type="region of interest" description="Disordered" evidence="6">
    <location>
        <begin position="179"/>
        <end position="204"/>
    </location>
</feature>
<organism evidence="7 8">
    <name type="scientific">Lachancea fermentati</name>
    <name type="common">Zygosaccharomyces fermentati</name>
    <dbReference type="NCBI Taxonomy" id="4955"/>
    <lineage>
        <taxon>Eukaryota</taxon>
        <taxon>Fungi</taxon>
        <taxon>Dikarya</taxon>
        <taxon>Ascomycota</taxon>
        <taxon>Saccharomycotina</taxon>
        <taxon>Saccharomycetes</taxon>
        <taxon>Saccharomycetales</taxon>
        <taxon>Saccharomycetaceae</taxon>
        <taxon>Lachancea</taxon>
    </lineage>
</organism>
<keyword evidence="8" id="KW-1185">Reference proteome</keyword>
<proteinExistence type="inferred from homology"/>